<feature type="region of interest" description="Disordered" evidence="1">
    <location>
        <begin position="221"/>
        <end position="247"/>
    </location>
</feature>
<reference evidence="2 3" key="1">
    <citation type="submission" date="2014-07" db="EMBL/GenBank/DDBJ databases">
        <authorList>
            <person name="Zhang J.E."/>
            <person name="Yang H."/>
            <person name="Guo J."/>
            <person name="Deng Z."/>
            <person name="Luo H."/>
            <person name="Luo M."/>
            <person name="Zhao B."/>
        </authorList>
    </citation>
    <scope>NUCLEOTIDE SEQUENCE [LARGE SCALE GENOMIC DNA]</scope>
    <source>
        <strain evidence="2 3">1CP</strain>
    </source>
</reference>
<evidence type="ECO:0000256" key="1">
    <source>
        <dbReference type="SAM" id="MobiDB-lite"/>
    </source>
</evidence>
<organism evidence="2 3">
    <name type="scientific">Rhodococcus opacus</name>
    <name type="common">Nocardia opaca</name>
    <dbReference type="NCBI Taxonomy" id="37919"/>
    <lineage>
        <taxon>Bacteria</taxon>
        <taxon>Bacillati</taxon>
        <taxon>Actinomycetota</taxon>
        <taxon>Actinomycetes</taxon>
        <taxon>Mycobacteriales</taxon>
        <taxon>Nocardiaceae</taxon>
        <taxon>Rhodococcus</taxon>
    </lineage>
</organism>
<dbReference type="PATRIC" id="fig|37919.13.peg.1112"/>
<gene>
    <name evidence="2" type="ORF">R1CP_05455</name>
</gene>
<dbReference type="AlphaFoldDB" id="A0A1B1JZQ5"/>
<accession>A0A1B1JZQ5</accession>
<evidence type="ECO:0000313" key="2">
    <source>
        <dbReference type="EMBL" id="ANS25825.1"/>
    </source>
</evidence>
<dbReference type="Proteomes" id="UP000186108">
    <property type="component" value="Chromosome"/>
</dbReference>
<evidence type="ECO:0000313" key="3">
    <source>
        <dbReference type="Proteomes" id="UP000186108"/>
    </source>
</evidence>
<dbReference type="RefSeq" id="WP_065489269.1">
    <property type="nucleotide sequence ID" value="NZ_CP009111.1"/>
</dbReference>
<name>A0A1B1JZQ5_RHOOP</name>
<protein>
    <submittedName>
        <fullName evidence="2">Uncharacterized protein</fullName>
    </submittedName>
</protein>
<sequence length="247" mass="26862">MTDRDLVDRIDRLVHDQLANHDHRSGHDSNVNQDPCPHCGREWHGLAITERVQQMRHARALDPKYSHAHDHSRVLCAGSPFIGPMPEEVLMLGGFDVHAAWRDMVAAARQAPDRIEQPDPFDAYRTAGPPGDEPPAVGLAGGCDRASWHCPQCGDRAHFLDAGREPNAFAVALRAYAAHIASAHDPSVDDGDDASAFSSRWALPTRGVLWDSRHTVIGRFGPGGSTFEPGTTARDLRGFGGPPPTRA</sequence>
<dbReference type="EMBL" id="CP009111">
    <property type="protein sequence ID" value="ANS25825.1"/>
    <property type="molecule type" value="Genomic_DNA"/>
</dbReference>
<proteinExistence type="predicted"/>